<dbReference type="OMA" id="FPWCFHP"/>
<protein>
    <submittedName>
        <fullName evidence="8">Trefoil factor 1</fullName>
    </submittedName>
</protein>
<accession>A0A671E099</accession>
<reference evidence="8 9" key="2">
    <citation type="journal article" date="2018" name="Annu Rev Anim Biosci">
        <title>Bat Biology, Genomes, and the Bat1K Project: To Generate Chromosome-Level Genomes for All Living Bat Species.</title>
        <authorList>
            <person name="Teeling E.C."/>
            <person name="Vernes S.C."/>
            <person name="Davalos L.M."/>
            <person name="Ray D.A."/>
            <person name="Gilbert M.T.P."/>
            <person name="Myers E."/>
        </authorList>
    </citation>
    <scope>NUCLEOTIDE SEQUENCE</scope>
</reference>
<organism evidence="8 9">
    <name type="scientific">Rhinolophus ferrumequinum</name>
    <name type="common">Greater horseshoe bat</name>
    <dbReference type="NCBI Taxonomy" id="59479"/>
    <lineage>
        <taxon>Eukaryota</taxon>
        <taxon>Metazoa</taxon>
        <taxon>Chordata</taxon>
        <taxon>Craniata</taxon>
        <taxon>Vertebrata</taxon>
        <taxon>Euteleostomi</taxon>
        <taxon>Mammalia</taxon>
        <taxon>Eutheria</taxon>
        <taxon>Laurasiatheria</taxon>
        <taxon>Chiroptera</taxon>
        <taxon>Yinpterochiroptera</taxon>
        <taxon>Rhinolophoidea</taxon>
        <taxon>Rhinolophidae</taxon>
        <taxon>Rhinolophinae</taxon>
        <taxon>Rhinolophus</taxon>
    </lineage>
</organism>
<dbReference type="Pfam" id="PF00088">
    <property type="entry name" value="Trefoil"/>
    <property type="match status" value="1"/>
</dbReference>
<evidence type="ECO:0000313" key="8">
    <source>
        <dbReference type="Ensembl" id="ENSRFEP00010006626.1"/>
    </source>
</evidence>
<dbReference type="Proteomes" id="UP000472240">
    <property type="component" value="Chromosome 2"/>
</dbReference>
<keyword evidence="4 5" id="KW-1015">Disulfide bond</keyword>
<name>A0A671E099_RHIFE</name>
<dbReference type="InterPro" id="IPR044913">
    <property type="entry name" value="P_trefoil_dom_sf"/>
</dbReference>
<reference evidence="8 9" key="1">
    <citation type="journal article" date="2015" name="Annu Rev Anim Biosci">
        <title>The Genome 10K Project: a way forward.</title>
        <authorList>
            <person name="Koepfli K.P."/>
            <person name="Paten B."/>
            <person name="O'Brien S.J."/>
            <person name="Koepfli K.P."/>
            <person name="Paten B."/>
            <person name="Antunes A."/>
            <person name="Belov K."/>
            <person name="Bustamante C."/>
            <person name="Castoe T.A."/>
            <person name="Clawson H."/>
            <person name="Crawford A.J."/>
            <person name="Diekhans M."/>
            <person name="Distel D."/>
            <person name="Durbin R."/>
            <person name="Earl D."/>
            <person name="Fujita M.K."/>
            <person name="Gamble T."/>
            <person name="Georges A."/>
            <person name="Gemmell N."/>
            <person name="Gilbert M.T."/>
            <person name="Graves J.M."/>
            <person name="Green R.E."/>
            <person name="Hickey G."/>
            <person name="Jarvis E.D."/>
            <person name="Johnson W."/>
            <person name="Komissarov A."/>
            <person name="Korf I."/>
            <person name="Kuhn R."/>
            <person name="Larkin D.M."/>
            <person name="Lewin H."/>
            <person name="Lopez J.V."/>
            <person name="Ma J."/>
            <person name="Marques-Bonet T."/>
            <person name="Miller W."/>
            <person name="Murphy R."/>
            <person name="Pevzner P."/>
            <person name="Shapiro B."/>
            <person name="Steiner C."/>
            <person name="Tamazian G."/>
            <person name="Venkatesh B."/>
            <person name="Wang J."/>
            <person name="Wayne R."/>
            <person name="Wiley E."/>
            <person name="Yang H."/>
            <person name="Zhang G."/>
            <person name="Haussler D."/>
            <person name="Ryder O."/>
            <person name="O'Brien S.J."/>
        </authorList>
    </citation>
    <scope>NUCLEOTIDE SEQUENCE</scope>
</reference>
<dbReference type="PRINTS" id="PR00680">
    <property type="entry name" value="PTREFOIL"/>
</dbReference>
<dbReference type="InterPro" id="IPR000519">
    <property type="entry name" value="P_trefoil_dom"/>
</dbReference>
<evidence type="ECO:0000313" key="9">
    <source>
        <dbReference type="Proteomes" id="UP000472240"/>
    </source>
</evidence>
<dbReference type="GO" id="GO:0005615">
    <property type="term" value="C:extracellular space"/>
    <property type="evidence" value="ECO:0007669"/>
    <property type="project" value="TreeGrafter"/>
</dbReference>
<dbReference type="CDD" id="cd00111">
    <property type="entry name" value="Trefoil"/>
    <property type="match status" value="1"/>
</dbReference>
<dbReference type="PROSITE" id="PS51448">
    <property type="entry name" value="P_TREFOIL_2"/>
    <property type="match status" value="1"/>
</dbReference>
<dbReference type="PANTHER" id="PTHR13826:SF18">
    <property type="entry name" value="TREFOIL FACTOR 1"/>
    <property type="match status" value="1"/>
</dbReference>
<dbReference type="GO" id="GO:0008285">
    <property type="term" value="P:negative regulation of cell population proliferation"/>
    <property type="evidence" value="ECO:0007669"/>
    <property type="project" value="Ensembl"/>
</dbReference>
<feature type="signal peptide" evidence="6">
    <location>
        <begin position="1"/>
        <end position="24"/>
    </location>
</feature>
<keyword evidence="3 6" id="KW-0732">Signal</keyword>
<sequence length="83" mass="9054">TAAMESKVIFVVLMVFSLALSTLAQYQAETCQVDPIKRQNCGPPGVSSSMCAEKGCCFDSTIPGFPWCFHPMAVDNLPEEECF</sequence>
<keyword evidence="2" id="KW-0964">Secreted</keyword>
<evidence type="ECO:0000256" key="6">
    <source>
        <dbReference type="SAM" id="SignalP"/>
    </source>
</evidence>
<dbReference type="SUPFAM" id="SSF57492">
    <property type="entry name" value="Trefoil"/>
    <property type="match status" value="1"/>
</dbReference>
<reference evidence="8" key="5">
    <citation type="submission" date="2025-09" db="UniProtKB">
        <authorList>
            <consortium name="Ensembl"/>
        </authorList>
    </citation>
    <scope>IDENTIFICATION</scope>
</reference>
<dbReference type="SMART" id="SM00018">
    <property type="entry name" value="PD"/>
    <property type="match status" value="1"/>
</dbReference>
<feature type="disulfide bond" evidence="5">
    <location>
        <begin position="41"/>
        <end position="56"/>
    </location>
</feature>
<evidence type="ECO:0000256" key="3">
    <source>
        <dbReference type="ARBA" id="ARBA00022729"/>
    </source>
</evidence>
<dbReference type="InParanoid" id="A0A671E099"/>
<reference evidence="9" key="3">
    <citation type="submission" date="2018-12" db="EMBL/GenBank/DDBJ databases">
        <title>G10K-VGP greater horseshoe bat female genome, primary haplotype.</title>
        <authorList>
            <person name="Teeling E."/>
            <person name="Myers G."/>
            <person name="Vernes S."/>
            <person name="Pippel M."/>
            <person name="Winkler S."/>
            <person name="Fedrigo O."/>
            <person name="Rhie A."/>
            <person name="Koren S."/>
            <person name="Phillippy A."/>
            <person name="Lewin H."/>
            <person name="Damas J."/>
            <person name="Howe K."/>
            <person name="Mountcastle J."/>
            <person name="Jarvis E.D."/>
        </authorList>
    </citation>
    <scope>NUCLEOTIDE SEQUENCE [LARGE SCALE GENOMIC DNA]</scope>
</reference>
<evidence type="ECO:0000256" key="1">
    <source>
        <dbReference type="ARBA" id="ARBA00004613"/>
    </source>
</evidence>
<dbReference type="PANTHER" id="PTHR13826">
    <property type="entry name" value="INTESTINAL TREFOIL FACTOR-RELATED"/>
    <property type="match status" value="1"/>
</dbReference>
<evidence type="ECO:0000256" key="2">
    <source>
        <dbReference type="ARBA" id="ARBA00022525"/>
    </source>
</evidence>
<feature type="disulfide bond" evidence="5">
    <location>
        <begin position="31"/>
        <end position="57"/>
    </location>
</feature>
<dbReference type="Ensembl" id="ENSRFET00010007259.1">
    <property type="protein sequence ID" value="ENSRFEP00010006626.1"/>
    <property type="gene ID" value="ENSRFEG00010004500.1"/>
</dbReference>
<feature type="chain" id="PRO_5025426447" evidence="6">
    <location>
        <begin position="25"/>
        <end position="83"/>
    </location>
</feature>
<feature type="domain" description="P-type" evidence="7">
    <location>
        <begin position="29"/>
        <end position="72"/>
    </location>
</feature>
<dbReference type="PROSITE" id="PS00025">
    <property type="entry name" value="P_TREFOIL_1"/>
    <property type="match status" value="1"/>
</dbReference>
<dbReference type="GO" id="GO:0008283">
    <property type="term" value="P:cell population proliferation"/>
    <property type="evidence" value="ECO:0007669"/>
    <property type="project" value="Ensembl"/>
</dbReference>
<dbReference type="FunFam" id="4.10.110.10:FF:000001">
    <property type="entry name" value="Trefoil factor 3"/>
    <property type="match status" value="1"/>
</dbReference>
<reference evidence="8" key="4">
    <citation type="submission" date="2025-08" db="UniProtKB">
        <authorList>
            <consortium name="Ensembl"/>
        </authorList>
    </citation>
    <scope>IDENTIFICATION</scope>
</reference>
<keyword evidence="9" id="KW-1185">Reference proteome</keyword>
<dbReference type="InterPro" id="IPR017957">
    <property type="entry name" value="P_trefoil_CS"/>
</dbReference>
<dbReference type="GO" id="GO:0030277">
    <property type="term" value="P:maintenance of gastrointestinal epithelium"/>
    <property type="evidence" value="ECO:0007669"/>
    <property type="project" value="TreeGrafter"/>
</dbReference>
<evidence type="ECO:0000256" key="4">
    <source>
        <dbReference type="ARBA" id="ARBA00023157"/>
    </source>
</evidence>
<comment type="subcellular location">
    <subcellularLocation>
        <location evidence="1">Secreted</location>
    </subcellularLocation>
</comment>
<dbReference type="GO" id="GO:0030154">
    <property type="term" value="P:cell differentiation"/>
    <property type="evidence" value="ECO:0007669"/>
    <property type="project" value="Ensembl"/>
</dbReference>
<evidence type="ECO:0000256" key="5">
    <source>
        <dbReference type="PROSITE-ProRule" id="PRU00779"/>
    </source>
</evidence>
<dbReference type="GeneTree" id="ENSGT00940000162623"/>
<feature type="disulfide bond" evidence="5">
    <location>
        <begin position="51"/>
        <end position="68"/>
    </location>
</feature>
<gene>
    <name evidence="8" type="primary">TFF1</name>
</gene>
<proteinExistence type="predicted"/>
<dbReference type="AlphaFoldDB" id="A0A671E099"/>
<dbReference type="InterPro" id="IPR017994">
    <property type="entry name" value="P_trefoil_chordata"/>
</dbReference>
<dbReference type="FunCoup" id="A0A671E099">
    <property type="interactions" value="6"/>
</dbReference>
<evidence type="ECO:0000259" key="7">
    <source>
        <dbReference type="PROSITE" id="PS51448"/>
    </source>
</evidence>
<dbReference type="Gene3D" id="4.10.110.10">
    <property type="entry name" value="Spasmolytic Protein, domain 1"/>
    <property type="match status" value="1"/>
</dbReference>